<name>A0A4R9GSM9_9LEPT</name>
<sequence>MAKNKIPYFLTAAVLVIGLTISCQSKGGSGNEASVAVLTQLLQGSGSGTTSNCRNFLPQESGNIYVADQIVSAPANSGIGFKDSYCSANGVRGLDLFDGSLDVYTLDPSGIGALLILGWSGKKVLPGAGIDFMVYENPFFIGVQNNTNSFHSVYLEPIVVEVGNDLANWCGWNPMYANSNPSVFSNDPSVWTRFAGITPFVYNQESNPMTVSAVYNSDVVHGGGGGDGFDLADTNFGTTGSGCTGSLKTDLQTNGFLYIKLVPAITALPSLPIPAGNGTPDIDGVIAKNLSP</sequence>
<comment type="caution">
    <text evidence="1">The sequence shown here is derived from an EMBL/GenBank/DDBJ whole genome shotgun (WGS) entry which is preliminary data.</text>
</comment>
<dbReference type="OrthoDB" id="344566at2"/>
<organism evidence="1 2">
    <name type="scientific">Leptospira fluminis</name>
    <dbReference type="NCBI Taxonomy" id="2484979"/>
    <lineage>
        <taxon>Bacteria</taxon>
        <taxon>Pseudomonadati</taxon>
        <taxon>Spirochaetota</taxon>
        <taxon>Spirochaetia</taxon>
        <taxon>Leptospirales</taxon>
        <taxon>Leptospiraceae</taxon>
        <taxon>Leptospira</taxon>
    </lineage>
</organism>
<evidence type="ECO:0000313" key="1">
    <source>
        <dbReference type="EMBL" id="TGK21023.1"/>
    </source>
</evidence>
<reference evidence="1" key="1">
    <citation type="journal article" date="2019" name="PLoS Negl. Trop. Dis.">
        <title>Revisiting the worldwide diversity of Leptospira species in the environment.</title>
        <authorList>
            <person name="Vincent A.T."/>
            <person name="Schiettekatte O."/>
            <person name="Bourhy P."/>
            <person name="Veyrier F.J."/>
            <person name="Picardeau M."/>
        </authorList>
    </citation>
    <scope>NUCLEOTIDE SEQUENCE [LARGE SCALE GENOMIC DNA]</scope>
    <source>
        <strain evidence="1">SCS5</strain>
    </source>
</reference>
<evidence type="ECO:0000313" key="2">
    <source>
        <dbReference type="Proteomes" id="UP000297855"/>
    </source>
</evidence>
<dbReference type="PROSITE" id="PS51257">
    <property type="entry name" value="PROKAR_LIPOPROTEIN"/>
    <property type="match status" value="1"/>
</dbReference>
<keyword evidence="1" id="KW-0449">Lipoprotein</keyword>
<dbReference type="AlphaFoldDB" id="A0A4R9GSM9"/>
<keyword evidence="2" id="KW-1185">Reference proteome</keyword>
<proteinExistence type="predicted"/>
<accession>A0A4R9GSM9</accession>
<dbReference type="NCBIfam" id="NF033170">
    <property type="entry name" value="lipo_LIC13355"/>
    <property type="match status" value="1"/>
</dbReference>
<protein>
    <submittedName>
        <fullName evidence="1">LIC_13355 family lipoprotein</fullName>
    </submittedName>
</protein>
<dbReference type="RefSeq" id="WP_135812316.1">
    <property type="nucleotide sequence ID" value="NZ_RQEV01000003.1"/>
</dbReference>
<dbReference type="EMBL" id="RQEV01000003">
    <property type="protein sequence ID" value="TGK21023.1"/>
    <property type="molecule type" value="Genomic_DNA"/>
</dbReference>
<gene>
    <name evidence="1" type="ORF">EHO61_03975</name>
</gene>
<dbReference type="Proteomes" id="UP000297855">
    <property type="component" value="Unassembled WGS sequence"/>
</dbReference>